<evidence type="ECO:0008006" key="8">
    <source>
        <dbReference type="Google" id="ProtNLM"/>
    </source>
</evidence>
<evidence type="ECO:0000256" key="1">
    <source>
        <dbReference type="SAM" id="SignalP"/>
    </source>
</evidence>
<evidence type="ECO:0000313" key="5">
    <source>
        <dbReference type="Proteomes" id="UP000095332"/>
    </source>
</evidence>
<feature type="chain" id="PRO_5036302345" description="DUF4136 domain-containing protein" evidence="1">
    <location>
        <begin position="26"/>
        <end position="151"/>
    </location>
</feature>
<evidence type="ECO:0000313" key="3">
    <source>
        <dbReference type="EMBL" id="MRY86754.1"/>
    </source>
</evidence>
<reference evidence="2 5" key="1">
    <citation type="submission" date="2015-09" db="EMBL/GenBank/DDBJ databases">
        <authorList>
            <consortium name="Pathogen Informatics"/>
        </authorList>
    </citation>
    <scope>NUCLEOTIDE SEQUENCE [LARGE SCALE GENOMIC DNA]</scope>
    <source>
        <strain evidence="2 5">2789STDY5834948</strain>
    </source>
</reference>
<dbReference type="RefSeq" id="WP_007479955.1">
    <property type="nucleotide sequence ID" value="NZ_CZBM01000007.1"/>
</dbReference>
<name>A0A174UZ79_PARDI</name>
<evidence type="ECO:0000313" key="7">
    <source>
        <dbReference type="Proteomes" id="UP000471216"/>
    </source>
</evidence>
<evidence type="ECO:0000313" key="4">
    <source>
        <dbReference type="EMBL" id="MRZ07173.1"/>
    </source>
</evidence>
<protein>
    <recommendedName>
        <fullName evidence="8">DUF4136 domain-containing protein</fullName>
    </recommendedName>
</protein>
<feature type="signal peptide" evidence="1">
    <location>
        <begin position="1"/>
        <end position="25"/>
    </location>
</feature>
<dbReference type="AlphaFoldDB" id="A0A174UZ79"/>
<dbReference type="EMBL" id="CZBM01000007">
    <property type="protein sequence ID" value="CUQ26606.1"/>
    <property type="molecule type" value="Genomic_DNA"/>
</dbReference>
<gene>
    <name evidence="2" type="ORF">ERS852560_01911</name>
    <name evidence="4" type="ORF">GKD54_13345</name>
    <name evidence="3" type="ORF">GKD58_21325</name>
</gene>
<keyword evidence="1" id="KW-0732">Signal</keyword>
<dbReference type="Proteomes" id="UP000095332">
    <property type="component" value="Unassembled WGS sequence"/>
</dbReference>
<dbReference type="PROSITE" id="PS51257">
    <property type="entry name" value="PROKAR_LIPOPROTEIN"/>
    <property type="match status" value="1"/>
</dbReference>
<organism evidence="2 5">
    <name type="scientific">Parabacteroides distasonis</name>
    <dbReference type="NCBI Taxonomy" id="823"/>
    <lineage>
        <taxon>Bacteria</taxon>
        <taxon>Pseudomonadati</taxon>
        <taxon>Bacteroidota</taxon>
        <taxon>Bacteroidia</taxon>
        <taxon>Bacteroidales</taxon>
        <taxon>Tannerellaceae</taxon>
        <taxon>Parabacteroides</taxon>
    </lineage>
</organism>
<dbReference type="Proteomes" id="UP000450599">
    <property type="component" value="Unassembled WGS sequence"/>
</dbReference>
<evidence type="ECO:0000313" key="6">
    <source>
        <dbReference type="Proteomes" id="UP000450599"/>
    </source>
</evidence>
<proteinExistence type="predicted"/>
<accession>A0A174UZ79</accession>
<dbReference type="EMBL" id="WKMX01000012">
    <property type="protein sequence ID" value="MRZ07173.1"/>
    <property type="molecule type" value="Genomic_DNA"/>
</dbReference>
<dbReference type="Proteomes" id="UP000471216">
    <property type="component" value="Unassembled WGS sequence"/>
</dbReference>
<sequence>MKQKFIIHIISIAAMIALMTSCASGKIVLSNDANISKYKYVIFGKETSGDRELDDVVMSVQNQIAETNLTVLSPSNTLKIFECSDSILSPNIHVTSEKWDGGHTYITVTFYDYNTNQSVAVIKSSGIGMTVSHDQSIALSAIRKKISKLFK</sequence>
<evidence type="ECO:0000313" key="2">
    <source>
        <dbReference type="EMBL" id="CUQ26606.1"/>
    </source>
</evidence>
<dbReference type="EMBL" id="WKMW01000029">
    <property type="protein sequence ID" value="MRY86754.1"/>
    <property type="molecule type" value="Genomic_DNA"/>
</dbReference>
<reference evidence="6 7" key="2">
    <citation type="journal article" date="2019" name="Nat. Med.">
        <title>A library of human gut bacterial isolates paired with longitudinal multiomics data enables mechanistic microbiome research.</title>
        <authorList>
            <person name="Poyet M."/>
            <person name="Groussin M."/>
            <person name="Gibbons S.M."/>
            <person name="Avila-Pacheco J."/>
            <person name="Jiang X."/>
            <person name="Kearney S.M."/>
            <person name="Perrotta A.R."/>
            <person name="Berdy B."/>
            <person name="Zhao S."/>
            <person name="Lieberman T.D."/>
            <person name="Swanson P.K."/>
            <person name="Smith M."/>
            <person name="Roesemann S."/>
            <person name="Alexander J.E."/>
            <person name="Rich S.A."/>
            <person name="Livny J."/>
            <person name="Vlamakis H."/>
            <person name="Clish C."/>
            <person name="Bullock K."/>
            <person name="Deik A."/>
            <person name="Scott J."/>
            <person name="Pierce K.A."/>
            <person name="Xavier R.J."/>
            <person name="Alm E.J."/>
        </authorList>
    </citation>
    <scope>NUCLEOTIDE SEQUENCE [LARGE SCALE GENOMIC DNA]</scope>
    <source>
        <strain evidence="4 7">BIOML-A10</strain>
        <strain evidence="3 6">BIOML-A11</strain>
    </source>
</reference>